<dbReference type="Pfam" id="PF00084">
    <property type="entry name" value="Sushi"/>
    <property type="match status" value="1"/>
</dbReference>
<keyword evidence="3" id="KW-0964">Secreted</keyword>
<evidence type="ECO:0000256" key="4">
    <source>
        <dbReference type="ARBA" id="ARBA00022536"/>
    </source>
</evidence>
<evidence type="ECO:0000256" key="5">
    <source>
        <dbReference type="ARBA" id="ARBA00022737"/>
    </source>
</evidence>
<evidence type="ECO:0000313" key="11">
    <source>
        <dbReference type="Ensembl" id="ENSDCDP00010031010.1"/>
    </source>
</evidence>
<dbReference type="Pfam" id="PF12662">
    <property type="entry name" value="cEGF"/>
    <property type="match status" value="1"/>
</dbReference>
<comment type="similarity">
    <text evidence="2">Belongs to the fibulin family.</text>
</comment>
<dbReference type="InterPro" id="IPR000742">
    <property type="entry name" value="EGF"/>
</dbReference>
<dbReference type="SUPFAM" id="SSF57535">
    <property type="entry name" value="Complement control module/SCR domain"/>
    <property type="match status" value="1"/>
</dbReference>
<feature type="disulfide bond" evidence="8">
    <location>
        <begin position="178"/>
        <end position="205"/>
    </location>
</feature>
<dbReference type="InterPro" id="IPR001881">
    <property type="entry name" value="EGF-like_Ca-bd_dom"/>
</dbReference>
<dbReference type="Pfam" id="PF22914">
    <property type="entry name" value="Fibulin_C"/>
    <property type="match status" value="1"/>
</dbReference>
<dbReference type="InterPro" id="IPR026823">
    <property type="entry name" value="cEGF"/>
</dbReference>
<dbReference type="GO" id="GO:0005509">
    <property type="term" value="F:calcium ion binding"/>
    <property type="evidence" value="ECO:0007669"/>
    <property type="project" value="InterPro"/>
</dbReference>
<dbReference type="InterPro" id="IPR018097">
    <property type="entry name" value="EGF_Ca-bd_CS"/>
</dbReference>
<dbReference type="Gene3D" id="2.10.70.10">
    <property type="entry name" value="Complement Module, domain 1"/>
    <property type="match status" value="1"/>
</dbReference>
<evidence type="ECO:0000256" key="7">
    <source>
        <dbReference type="PROSITE-ProRule" id="PRU00076"/>
    </source>
</evidence>
<evidence type="ECO:0000259" key="9">
    <source>
        <dbReference type="PROSITE" id="PS50026"/>
    </source>
</evidence>
<dbReference type="PROSITE" id="PS01187">
    <property type="entry name" value="EGF_CA"/>
    <property type="match status" value="1"/>
</dbReference>
<evidence type="ECO:0000259" key="10">
    <source>
        <dbReference type="PROSITE" id="PS50923"/>
    </source>
</evidence>
<evidence type="ECO:0000256" key="2">
    <source>
        <dbReference type="ARBA" id="ARBA00006127"/>
    </source>
</evidence>
<feature type="domain" description="EGF-like" evidence="9">
    <location>
        <begin position="266"/>
        <end position="311"/>
    </location>
</feature>
<dbReference type="PROSITE" id="PS00010">
    <property type="entry name" value="ASX_HYDROXYL"/>
    <property type="match status" value="1"/>
</dbReference>
<dbReference type="PROSITE" id="PS50026">
    <property type="entry name" value="EGF_3"/>
    <property type="match status" value="1"/>
</dbReference>
<name>A0AAY4CCU8_9TELE</name>
<dbReference type="AlphaFoldDB" id="A0AAY4CCU8"/>
<dbReference type="Ensembl" id="ENSDCDT00010038403.1">
    <property type="protein sequence ID" value="ENSDCDP00010031010.1"/>
    <property type="gene ID" value="ENSDCDG00010019803.1"/>
</dbReference>
<dbReference type="InterPro" id="IPR050751">
    <property type="entry name" value="ECM_structural_protein"/>
</dbReference>
<dbReference type="CDD" id="cd00033">
    <property type="entry name" value="CCP"/>
    <property type="match status" value="1"/>
</dbReference>
<dbReference type="Proteomes" id="UP000694580">
    <property type="component" value="Chromosome 17"/>
</dbReference>
<dbReference type="Gene3D" id="2.10.25.10">
    <property type="entry name" value="Laminin"/>
    <property type="match status" value="3"/>
</dbReference>
<evidence type="ECO:0000313" key="12">
    <source>
        <dbReference type="Proteomes" id="UP000694580"/>
    </source>
</evidence>
<comment type="subcellular location">
    <subcellularLocation>
        <location evidence="1">Secreted</location>
        <location evidence="1">Extracellular space</location>
        <location evidence="1">Extracellular matrix</location>
    </subcellularLocation>
</comment>
<evidence type="ECO:0008006" key="13">
    <source>
        <dbReference type="Google" id="ProtNLM"/>
    </source>
</evidence>
<keyword evidence="8" id="KW-0768">Sushi</keyword>
<organism evidence="11 12">
    <name type="scientific">Denticeps clupeoides</name>
    <name type="common">denticle herring</name>
    <dbReference type="NCBI Taxonomy" id="299321"/>
    <lineage>
        <taxon>Eukaryota</taxon>
        <taxon>Metazoa</taxon>
        <taxon>Chordata</taxon>
        <taxon>Craniata</taxon>
        <taxon>Vertebrata</taxon>
        <taxon>Euteleostomi</taxon>
        <taxon>Actinopterygii</taxon>
        <taxon>Neopterygii</taxon>
        <taxon>Teleostei</taxon>
        <taxon>Clupei</taxon>
        <taxon>Clupeiformes</taxon>
        <taxon>Denticipitoidei</taxon>
        <taxon>Denticipitidae</taxon>
        <taxon>Denticeps</taxon>
    </lineage>
</organism>
<evidence type="ECO:0000256" key="1">
    <source>
        <dbReference type="ARBA" id="ARBA00004498"/>
    </source>
</evidence>
<keyword evidence="12" id="KW-1185">Reference proteome</keyword>
<dbReference type="InterPro" id="IPR000152">
    <property type="entry name" value="EGF-type_Asp/Asn_hydroxyl_site"/>
</dbReference>
<dbReference type="InterPro" id="IPR035976">
    <property type="entry name" value="Sushi/SCR/CCP_sf"/>
</dbReference>
<reference evidence="11 12" key="1">
    <citation type="submission" date="2020-06" db="EMBL/GenBank/DDBJ databases">
        <authorList>
            <consortium name="Wellcome Sanger Institute Data Sharing"/>
        </authorList>
    </citation>
    <scope>NUCLEOTIDE SEQUENCE [LARGE SCALE GENOMIC DNA]</scope>
</reference>
<dbReference type="PANTHER" id="PTHR24034:SF146">
    <property type="entry name" value="FIBULIN-7-LIKE"/>
    <property type="match status" value="1"/>
</dbReference>
<feature type="domain" description="Sushi" evidence="10">
    <location>
        <begin position="150"/>
        <end position="207"/>
    </location>
</feature>
<keyword evidence="3" id="KW-0272">Extracellular matrix</keyword>
<reference evidence="11" key="2">
    <citation type="submission" date="2025-08" db="UniProtKB">
        <authorList>
            <consortium name="Ensembl"/>
        </authorList>
    </citation>
    <scope>IDENTIFICATION</scope>
</reference>
<protein>
    <recommendedName>
        <fullName evidence="13">Sushi domain-containing protein</fullName>
    </recommendedName>
</protein>
<comment type="caution">
    <text evidence="7">Lacks conserved residue(s) required for the propagation of feature annotation.</text>
</comment>
<dbReference type="PANTHER" id="PTHR24034">
    <property type="entry name" value="EGF-LIKE DOMAIN-CONTAINING PROTEIN"/>
    <property type="match status" value="1"/>
</dbReference>
<dbReference type="PROSITE" id="PS50923">
    <property type="entry name" value="SUSHI"/>
    <property type="match status" value="1"/>
</dbReference>
<proteinExistence type="inferred from homology"/>
<keyword evidence="6 8" id="KW-1015">Disulfide bond</keyword>
<sequence length="476" mass="52670">MPQLAAPGESIWHVLFKKKKKKHTHTHSDTLTHTHTQGAPLSAFLSSRELEIAGGEQISFATYCAQMCTMARAVFVLGVLVLCQIRASHGQGGCPTRQELQVILRQVHKLLTTHETSYTQSLRSLRKKLNLLKNSTVRQSAKDHSHNGTGTCPPPETLLNGRRLGGVFTVGHEVHFLCSAGYDLVGAETRVCMSTLHWSGQAPFCKNLRQNHSMDSLTSTLSPVRSLALNSGNVRPSRCTHVEGSTHCTCDAGFALTGLENSLCMDIDECELFRITQTGRLCLHNCVNSPGSYHCICPPGYNLATDSHSCQDINECESRKHNCTPDQVCVNTFGDYRCVQVECPKYPNATYIKTAQQRCERNPCMVWDKACLQAPISVSFHYMSVVSNMSTPRVLFRVSAARMLGDTLRFSLLGSQGRRHFSVVRSGQQTGQLLLVNPVLGPATLEADVEMSELERHNLLGRYVTKVTVFLSPYSF</sequence>
<reference evidence="11" key="3">
    <citation type="submission" date="2025-09" db="UniProtKB">
        <authorList>
            <consortium name="Ensembl"/>
        </authorList>
    </citation>
    <scope>IDENTIFICATION</scope>
</reference>
<dbReference type="FunFam" id="2.10.25.10:FF:000240">
    <property type="entry name" value="Vitamin K-dependent protein S"/>
    <property type="match status" value="1"/>
</dbReference>
<keyword evidence="4 7" id="KW-0245">EGF-like domain</keyword>
<dbReference type="SMART" id="SM00181">
    <property type="entry name" value="EGF"/>
    <property type="match status" value="2"/>
</dbReference>
<evidence type="ECO:0000256" key="6">
    <source>
        <dbReference type="ARBA" id="ARBA00023157"/>
    </source>
</evidence>
<dbReference type="GeneTree" id="ENSGT00940000165218"/>
<dbReference type="CDD" id="cd00054">
    <property type="entry name" value="EGF_CA"/>
    <property type="match status" value="2"/>
</dbReference>
<evidence type="ECO:0000256" key="8">
    <source>
        <dbReference type="PROSITE-ProRule" id="PRU00302"/>
    </source>
</evidence>
<dbReference type="SUPFAM" id="SSF57196">
    <property type="entry name" value="EGF/Laminin"/>
    <property type="match status" value="2"/>
</dbReference>
<dbReference type="SMART" id="SM00179">
    <property type="entry name" value="EGF_CA"/>
    <property type="match status" value="2"/>
</dbReference>
<accession>A0AAY4CCU8</accession>
<dbReference type="InterPro" id="IPR000436">
    <property type="entry name" value="Sushi_SCR_CCP_dom"/>
</dbReference>
<keyword evidence="5" id="KW-0677">Repeat</keyword>
<evidence type="ECO:0000256" key="3">
    <source>
        <dbReference type="ARBA" id="ARBA00022530"/>
    </source>
</evidence>
<dbReference type="SMART" id="SM00032">
    <property type="entry name" value="CCP"/>
    <property type="match status" value="1"/>
</dbReference>
<dbReference type="InterPro" id="IPR055088">
    <property type="entry name" value="Fibulin_C"/>
</dbReference>
<gene>
    <name evidence="11" type="primary">LOC114766901</name>
</gene>
<dbReference type="PROSITE" id="PS01186">
    <property type="entry name" value="EGF_2"/>
    <property type="match status" value="1"/>
</dbReference>